<name>A0A8J3WGT4_PLARO</name>
<dbReference type="AlphaFoldDB" id="A0A8J3WGT4"/>
<evidence type="ECO:0000313" key="2">
    <source>
        <dbReference type="EMBL" id="GIH88850.1"/>
    </source>
</evidence>
<protein>
    <submittedName>
        <fullName evidence="2">Uncharacterized protein</fullName>
    </submittedName>
</protein>
<accession>A0A8J3WGT4</accession>
<dbReference type="RefSeq" id="WP_189243991.1">
    <property type="nucleotide sequence ID" value="NZ_BMQP01000062.1"/>
</dbReference>
<reference evidence="2" key="1">
    <citation type="submission" date="2021-01" db="EMBL/GenBank/DDBJ databases">
        <title>Whole genome shotgun sequence of Planobispora rosea NBRC 15558.</title>
        <authorList>
            <person name="Komaki H."/>
            <person name="Tamura T."/>
        </authorList>
    </citation>
    <scope>NUCLEOTIDE SEQUENCE</scope>
    <source>
        <strain evidence="2">NBRC 15558</strain>
    </source>
</reference>
<keyword evidence="3" id="KW-1185">Reference proteome</keyword>
<dbReference type="Proteomes" id="UP000655044">
    <property type="component" value="Unassembled WGS sequence"/>
</dbReference>
<feature type="compositionally biased region" description="Polar residues" evidence="1">
    <location>
        <begin position="26"/>
        <end position="38"/>
    </location>
</feature>
<evidence type="ECO:0000313" key="3">
    <source>
        <dbReference type="Proteomes" id="UP000655044"/>
    </source>
</evidence>
<feature type="region of interest" description="Disordered" evidence="1">
    <location>
        <begin position="1"/>
        <end position="38"/>
    </location>
</feature>
<sequence>MGRAKAQQRHVKKKQRRQKRQEAHRNSSPRSPVERSSISLLTRLPSPISPVAYDRLAPRFRLIPIDWQEPPTVEHLVSALQLGDEDGTPVNGVIWTAEEFLSLPWVQEMGVHREGEPDERDLIIERYGDRIPADLAVLDMESRFFGGIAVSNADLIIEKEHILGFAGVSDLRQALILMHRDGWIVPLANGMIVAPGLFLERIDPRTGLHHEQE</sequence>
<proteinExistence type="predicted"/>
<feature type="compositionally biased region" description="Basic residues" evidence="1">
    <location>
        <begin position="1"/>
        <end position="19"/>
    </location>
</feature>
<gene>
    <name evidence="2" type="ORF">Pro02_72580</name>
</gene>
<comment type="caution">
    <text evidence="2">The sequence shown here is derived from an EMBL/GenBank/DDBJ whole genome shotgun (WGS) entry which is preliminary data.</text>
</comment>
<organism evidence="2 3">
    <name type="scientific">Planobispora rosea</name>
    <dbReference type="NCBI Taxonomy" id="35762"/>
    <lineage>
        <taxon>Bacteria</taxon>
        <taxon>Bacillati</taxon>
        <taxon>Actinomycetota</taxon>
        <taxon>Actinomycetes</taxon>
        <taxon>Streptosporangiales</taxon>
        <taxon>Streptosporangiaceae</taxon>
        <taxon>Planobispora</taxon>
    </lineage>
</organism>
<dbReference type="EMBL" id="BOOI01000092">
    <property type="protein sequence ID" value="GIH88850.1"/>
    <property type="molecule type" value="Genomic_DNA"/>
</dbReference>
<evidence type="ECO:0000256" key="1">
    <source>
        <dbReference type="SAM" id="MobiDB-lite"/>
    </source>
</evidence>